<dbReference type="Proteomes" id="UP000254208">
    <property type="component" value="Unassembled WGS sequence"/>
</dbReference>
<dbReference type="AlphaFoldDB" id="A0A379FTF6"/>
<organism evidence="1 2">
    <name type="scientific">Providencia rettgeri</name>
    <dbReference type="NCBI Taxonomy" id="587"/>
    <lineage>
        <taxon>Bacteria</taxon>
        <taxon>Pseudomonadati</taxon>
        <taxon>Pseudomonadota</taxon>
        <taxon>Gammaproteobacteria</taxon>
        <taxon>Enterobacterales</taxon>
        <taxon>Morganellaceae</taxon>
        <taxon>Providencia</taxon>
    </lineage>
</organism>
<accession>A0A379FTF6</accession>
<evidence type="ECO:0000313" key="2">
    <source>
        <dbReference type="Proteomes" id="UP000254208"/>
    </source>
</evidence>
<evidence type="ECO:0000313" key="1">
    <source>
        <dbReference type="EMBL" id="SUC32035.1"/>
    </source>
</evidence>
<proteinExistence type="predicted"/>
<gene>
    <name evidence="1" type="ORF">NCTC11801_03008</name>
</gene>
<protein>
    <submittedName>
        <fullName evidence="1">Uncharacterized protein</fullName>
    </submittedName>
</protein>
<reference evidence="1 2" key="1">
    <citation type="submission" date="2018-06" db="EMBL/GenBank/DDBJ databases">
        <authorList>
            <consortium name="Pathogen Informatics"/>
            <person name="Doyle S."/>
        </authorList>
    </citation>
    <scope>NUCLEOTIDE SEQUENCE [LARGE SCALE GENOMIC DNA]</scope>
    <source>
        <strain evidence="1 2">NCTC11801</strain>
    </source>
</reference>
<dbReference type="EMBL" id="UGTZ01000001">
    <property type="protein sequence ID" value="SUC32035.1"/>
    <property type="molecule type" value="Genomic_DNA"/>
</dbReference>
<name>A0A379FTF6_PRORE</name>
<sequence>MDKLITTDASQLIDTMHRVKAFLVAAQFLNRDSSERHIANELICQAEDEIERCLGGGVMLNIDKFDAVQDEINLLIDDVRKTNFKTRRERRLIEISTLLNHIKLNVLSNNESIDVENLHYWLHGVQVIVSLEVYDIETGK</sequence>